<accession>A0A8T9PZ45</accession>
<dbReference type="AlphaFoldDB" id="A0A8T9PZ45"/>
<dbReference type="Pfam" id="PF06739">
    <property type="entry name" value="SBBP"/>
    <property type="match status" value="1"/>
</dbReference>
<dbReference type="InterPro" id="IPR052918">
    <property type="entry name" value="Motility_Chemotaxis_Reg"/>
</dbReference>
<dbReference type="InterPro" id="IPR011042">
    <property type="entry name" value="6-blade_b-propeller_TolB-like"/>
</dbReference>
<evidence type="ECO:0000256" key="1">
    <source>
        <dbReference type="SAM" id="SignalP"/>
    </source>
</evidence>
<organism evidence="2 3">
    <name type="scientific">Hymenobacter cellulosilyticus</name>
    <dbReference type="NCBI Taxonomy" id="2932248"/>
    <lineage>
        <taxon>Bacteria</taxon>
        <taxon>Pseudomonadati</taxon>
        <taxon>Bacteroidota</taxon>
        <taxon>Cytophagia</taxon>
        <taxon>Cytophagales</taxon>
        <taxon>Hymenobacteraceae</taxon>
        <taxon>Hymenobacter</taxon>
    </lineage>
</organism>
<dbReference type="Proteomes" id="UP000831796">
    <property type="component" value="Chromosome"/>
</dbReference>
<dbReference type="PANTHER" id="PTHR35580">
    <property type="entry name" value="CELL SURFACE GLYCOPROTEIN (S-LAYER PROTEIN)-LIKE PROTEIN"/>
    <property type="match status" value="1"/>
</dbReference>
<dbReference type="RefSeq" id="WP_244673429.1">
    <property type="nucleotide sequence ID" value="NZ_CP095046.1"/>
</dbReference>
<feature type="chain" id="PRO_5035932044" evidence="1">
    <location>
        <begin position="29"/>
        <end position="273"/>
    </location>
</feature>
<name>A0A8T9PZ45_9BACT</name>
<feature type="signal peptide" evidence="1">
    <location>
        <begin position="1"/>
        <end position="28"/>
    </location>
</feature>
<evidence type="ECO:0000313" key="3">
    <source>
        <dbReference type="Proteomes" id="UP000831796"/>
    </source>
</evidence>
<keyword evidence="3" id="KW-1185">Reference proteome</keyword>
<proteinExistence type="predicted"/>
<reference evidence="2" key="1">
    <citation type="submission" date="2022-04" db="EMBL/GenBank/DDBJ databases">
        <title>Hymenobacter sp. isolated from the air.</title>
        <authorList>
            <person name="Won M."/>
            <person name="Lee C.-M."/>
            <person name="Woen H.-Y."/>
            <person name="Kwon S.-W."/>
        </authorList>
    </citation>
    <scope>NUCLEOTIDE SEQUENCE</scope>
    <source>
        <strain evidence="2">5116S-3</strain>
    </source>
</reference>
<keyword evidence="1" id="KW-0732">Signal</keyword>
<evidence type="ECO:0000313" key="2">
    <source>
        <dbReference type="EMBL" id="UOQ70005.1"/>
    </source>
</evidence>
<dbReference type="InterPro" id="IPR010620">
    <property type="entry name" value="SBBP_repeat"/>
</dbReference>
<dbReference type="SUPFAM" id="SSF101898">
    <property type="entry name" value="NHL repeat"/>
    <property type="match status" value="1"/>
</dbReference>
<dbReference type="PANTHER" id="PTHR35580:SF1">
    <property type="entry name" value="PHYTASE-LIKE DOMAIN-CONTAINING PROTEIN"/>
    <property type="match status" value="1"/>
</dbReference>
<sequence length="273" mass="28009">MSSLLPSCRILLALFLAFGSLLMVPAGARAQAPAFEMAVPVGTGPNAFSFIYDMVVDAAGNSYIVGEYSGTALYGSATITSAKTDILVVKVNPAGGVVWVAQAGGNYIDFGYAIARDAAGNLYITGTFLSPTISFGAISLVNSVNGLDSNSAEVFVAKLDPNGNWLWATKGGGVGQDDSWDIAADAAGNAYITGDYASAAAFGNVLLPAVMANNKPASEVFVAKINSQGAWQWAKSGVAGAATWAAALPSMPGEIYCWPARRILAPLLPAPSI</sequence>
<dbReference type="EMBL" id="CP095046">
    <property type="protein sequence ID" value="UOQ70005.1"/>
    <property type="molecule type" value="Genomic_DNA"/>
</dbReference>
<gene>
    <name evidence="2" type="ORF">MUN79_14525</name>
</gene>
<dbReference type="Gene3D" id="2.120.10.30">
    <property type="entry name" value="TolB, C-terminal domain"/>
    <property type="match status" value="1"/>
</dbReference>
<dbReference type="KEGG" id="hcu:MUN79_14525"/>
<protein>
    <submittedName>
        <fullName evidence="2">SBBP repeat-containing protein</fullName>
    </submittedName>
</protein>